<dbReference type="SUPFAM" id="SSF109604">
    <property type="entry name" value="HD-domain/PDEase-like"/>
    <property type="match status" value="1"/>
</dbReference>
<gene>
    <name evidence="1" type="ORF">NPRO_17650</name>
</gene>
<dbReference type="EMBL" id="AP021858">
    <property type="protein sequence ID" value="BBO24170.1"/>
    <property type="molecule type" value="Genomic_DNA"/>
</dbReference>
<organism evidence="1 2">
    <name type="scientific">Candidatus Nitrosymbiomonas proteolyticus</name>
    <dbReference type="NCBI Taxonomy" id="2608984"/>
    <lineage>
        <taxon>Bacteria</taxon>
        <taxon>Bacillati</taxon>
        <taxon>Armatimonadota</taxon>
        <taxon>Armatimonadota incertae sedis</taxon>
        <taxon>Candidatus Nitrosymbiomonas</taxon>
    </lineage>
</organism>
<protein>
    <submittedName>
        <fullName evidence="1">Response regulator c-di-GMP phosphodiesterase, RpfG family</fullName>
    </submittedName>
</protein>
<dbReference type="Pfam" id="PF13487">
    <property type="entry name" value="HD_5"/>
    <property type="match status" value="1"/>
</dbReference>
<dbReference type="Proteomes" id="UP000662873">
    <property type="component" value="Chromosome"/>
</dbReference>
<proteinExistence type="predicted"/>
<dbReference type="PANTHER" id="PTHR43155">
    <property type="entry name" value="CYCLIC DI-GMP PHOSPHODIESTERASE PA4108-RELATED"/>
    <property type="match status" value="1"/>
</dbReference>
<dbReference type="AlphaFoldDB" id="A0A809R9K0"/>
<evidence type="ECO:0000313" key="1">
    <source>
        <dbReference type="EMBL" id="BBO24170.1"/>
    </source>
</evidence>
<dbReference type="KEGG" id="npy:NPRO_17650"/>
<accession>A0A809R9K0</accession>
<dbReference type="Gene3D" id="1.10.3210.10">
    <property type="entry name" value="Hypothetical protein af1432"/>
    <property type="match status" value="1"/>
</dbReference>
<sequence length="222" mass="23990">MISSYSLVGLLIAAAVSGVAWLALKVILPSQFEARITEACRAFATAIELRFPSHSGLTSRAASLCVLVADRLGFSKEQIRDIERACLLRDIGHCATPYALVNRKAFDDWSAEERRTYLKHAGASGAMLELVPSLRSLASAVRFHHRPWPGKDAQGSADVPQAARILKAVVDFVWKERFEGFEVALKSIEVGAGDEYELEAAKALLAVLTSIRDGSSGGPPNP</sequence>
<name>A0A809R9K0_9BACT</name>
<dbReference type="CDD" id="cd00077">
    <property type="entry name" value="HDc"/>
    <property type="match status" value="1"/>
</dbReference>
<dbReference type="PANTHER" id="PTHR43155:SF2">
    <property type="entry name" value="CYCLIC DI-GMP PHOSPHODIESTERASE PA4108"/>
    <property type="match status" value="1"/>
</dbReference>
<reference evidence="1" key="1">
    <citation type="journal article" name="DNA Res.">
        <title>The physiological potential of anammox bacteria as revealed by their core genome structure.</title>
        <authorList>
            <person name="Okubo T."/>
            <person name="Toyoda A."/>
            <person name="Fukuhara K."/>
            <person name="Uchiyama I."/>
            <person name="Harigaya Y."/>
            <person name="Kuroiwa M."/>
            <person name="Suzuki T."/>
            <person name="Murakami Y."/>
            <person name="Suwa Y."/>
            <person name="Takami H."/>
        </authorList>
    </citation>
    <scope>NUCLEOTIDE SEQUENCE</scope>
    <source>
        <strain evidence="1">317325-2</strain>
    </source>
</reference>
<evidence type="ECO:0000313" key="2">
    <source>
        <dbReference type="Proteomes" id="UP000662873"/>
    </source>
</evidence>
<dbReference type="InterPro" id="IPR003607">
    <property type="entry name" value="HD/PDEase_dom"/>
</dbReference>